<feature type="region of interest" description="Disordered" evidence="1">
    <location>
        <begin position="292"/>
        <end position="342"/>
    </location>
</feature>
<dbReference type="Proteomes" id="UP000694388">
    <property type="component" value="Unplaced"/>
</dbReference>
<dbReference type="GO" id="GO:0043325">
    <property type="term" value="F:phosphatidylinositol-3,4-bisphosphate binding"/>
    <property type="evidence" value="ECO:0007669"/>
    <property type="project" value="TreeGrafter"/>
</dbReference>
<dbReference type="PANTHER" id="PTHR10407">
    <property type="entry name" value="HUNTINGTIN INTERACTING PROTEIN 1"/>
    <property type="match status" value="1"/>
</dbReference>
<dbReference type="GO" id="GO:0035615">
    <property type="term" value="F:clathrin adaptor activity"/>
    <property type="evidence" value="ECO:0007669"/>
    <property type="project" value="TreeGrafter"/>
</dbReference>
<feature type="domain" description="AP180 N-terminal homology (ANTH)" evidence="2">
    <location>
        <begin position="44"/>
        <end position="202"/>
    </location>
</feature>
<reference evidence="3" key="2">
    <citation type="submission" date="2025-09" db="UniProtKB">
        <authorList>
            <consortium name="Ensembl"/>
        </authorList>
    </citation>
    <scope>IDENTIFICATION</scope>
</reference>
<dbReference type="Ensembl" id="ENSEBUT00000013311.1">
    <property type="protein sequence ID" value="ENSEBUP00000012735.1"/>
    <property type="gene ID" value="ENSEBUG00000008088.1"/>
</dbReference>
<keyword evidence="4" id="KW-1185">Reference proteome</keyword>
<feature type="region of interest" description="Disordered" evidence="1">
    <location>
        <begin position="244"/>
        <end position="267"/>
    </location>
</feature>
<organism evidence="3 4">
    <name type="scientific">Eptatretus burgeri</name>
    <name type="common">Inshore hagfish</name>
    <dbReference type="NCBI Taxonomy" id="7764"/>
    <lineage>
        <taxon>Eukaryota</taxon>
        <taxon>Metazoa</taxon>
        <taxon>Chordata</taxon>
        <taxon>Craniata</taxon>
        <taxon>Vertebrata</taxon>
        <taxon>Cyclostomata</taxon>
        <taxon>Myxini</taxon>
        <taxon>Myxiniformes</taxon>
        <taxon>Myxinidae</taxon>
        <taxon>Eptatretinae</taxon>
        <taxon>Eptatretus</taxon>
    </lineage>
</organism>
<sequence length="368" mass="41112">MKKKKQNQEKGGVFLFFFKIRNRAHLELRQSKSSAGFEEKLVPANTFWNVAGTFFLSSNSVLSWKFCNLLYKLLHDGHHNIPEDYLLPVARLGELGHMWNHRHDCFGWLVATCIMLIMGKLDFHVGRPVFPLGLAVMDGELGTAGASAIGTIFQLTVELFDYMDSEFSPFEAGFASLDPSRSVSMTQAGQCHLAPLTQVIPDPSLLVSHSREVQLWCDGKQRPDTRVSALAEDESPVVLILGEEEPEVEPEPEPQPLLIPEPRITEGPNEKDLLIESLFQEIRALSTELQSFKTEGREGGERVPASPLQGKERATLTPPLRGPRYSPPKLHHEPRVPHARLGTKPTTLVRCRTTEHPLPLTVRNPAGL</sequence>
<dbReference type="GO" id="GO:0051015">
    <property type="term" value="F:actin filament binding"/>
    <property type="evidence" value="ECO:0007669"/>
    <property type="project" value="TreeGrafter"/>
</dbReference>
<dbReference type="GeneTree" id="ENSGT00940000153594"/>
<dbReference type="InterPro" id="IPR030224">
    <property type="entry name" value="Sla2_fam"/>
</dbReference>
<accession>A0A8C4QAY6</accession>
<evidence type="ECO:0000313" key="3">
    <source>
        <dbReference type="Ensembl" id="ENSEBUP00000012735.1"/>
    </source>
</evidence>
<dbReference type="GO" id="GO:0030864">
    <property type="term" value="C:cortical actin cytoskeleton"/>
    <property type="evidence" value="ECO:0007669"/>
    <property type="project" value="TreeGrafter"/>
</dbReference>
<dbReference type="GO" id="GO:0007015">
    <property type="term" value="P:actin filament organization"/>
    <property type="evidence" value="ECO:0007669"/>
    <property type="project" value="TreeGrafter"/>
</dbReference>
<evidence type="ECO:0000259" key="2">
    <source>
        <dbReference type="Pfam" id="PF07651"/>
    </source>
</evidence>
<name>A0A8C4QAY6_EPTBU</name>
<dbReference type="GO" id="GO:0032051">
    <property type="term" value="F:clathrin light chain binding"/>
    <property type="evidence" value="ECO:0007669"/>
    <property type="project" value="TreeGrafter"/>
</dbReference>
<evidence type="ECO:0000256" key="1">
    <source>
        <dbReference type="SAM" id="MobiDB-lite"/>
    </source>
</evidence>
<dbReference type="GO" id="GO:0006897">
    <property type="term" value="P:endocytosis"/>
    <property type="evidence" value="ECO:0007669"/>
    <property type="project" value="InterPro"/>
</dbReference>
<dbReference type="Pfam" id="PF07651">
    <property type="entry name" value="ANTH"/>
    <property type="match status" value="1"/>
</dbReference>
<dbReference type="GO" id="GO:0048268">
    <property type="term" value="P:clathrin coat assembly"/>
    <property type="evidence" value="ECO:0007669"/>
    <property type="project" value="TreeGrafter"/>
</dbReference>
<dbReference type="InterPro" id="IPR011417">
    <property type="entry name" value="ANTH_dom"/>
</dbReference>
<evidence type="ECO:0000313" key="4">
    <source>
        <dbReference type="Proteomes" id="UP000694388"/>
    </source>
</evidence>
<dbReference type="GO" id="GO:0030136">
    <property type="term" value="C:clathrin-coated vesicle"/>
    <property type="evidence" value="ECO:0007669"/>
    <property type="project" value="TreeGrafter"/>
</dbReference>
<dbReference type="PANTHER" id="PTHR10407:SF15">
    <property type="entry name" value="HUNTINGTIN INTERACTING PROTEIN 1"/>
    <property type="match status" value="1"/>
</dbReference>
<dbReference type="GO" id="GO:0080025">
    <property type="term" value="F:phosphatidylinositol-3,5-bisphosphate binding"/>
    <property type="evidence" value="ECO:0007669"/>
    <property type="project" value="TreeGrafter"/>
</dbReference>
<dbReference type="AlphaFoldDB" id="A0A8C4QAY6"/>
<reference evidence="3" key="1">
    <citation type="submission" date="2025-08" db="UniProtKB">
        <authorList>
            <consortium name="Ensembl"/>
        </authorList>
    </citation>
    <scope>IDENTIFICATION</scope>
</reference>
<protein>
    <recommendedName>
        <fullName evidence="2">AP180 N-terminal homology (ANTH) domain-containing protein</fullName>
    </recommendedName>
</protein>
<proteinExistence type="predicted"/>